<protein>
    <recommendedName>
        <fullName evidence="3">SnoaL-like domain-containing protein</fullName>
    </recommendedName>
</protein>
<comment type="caution">
    <text evidence="1">The sequence shown here is derived from an EMBL/GenBank/DDBJ whole genome shotgun (WGS) entry which is preliminary data.</text>
</comment>
<dbReference type="Proteomes" id="UP001437256">
    <property type="component" value="Unassembled WGS sequence"/>
</dbReference>
<evidence type="ECO:0008006" key="3">
    <source>
        <dbReference type="Google" id="ProtNLM"/>
    </source>
</evidence>
<evidence type="ECO:0000313" key="2">
    <source>
        <dbReference type="Proteomes" id="UP001437256"/>
    </source>
</evidence>
<reference evidence="1 2" key="1">
    <citation type="submission" date="2024-05" db="EMBL/GenBank/DDBJ databases">
        <title>A draft genome resource for the thread blight pathogen Marasmius tenuissimus strain MS-2.</title>
        <authorList>
            <person name="Yulfo-Soto G.E."/>
            <person name="Baruah I.K."/>
            <person name="Amoako-Attah I."/>
            <person name="Bukari Y."/>
            <person name="Meinhardt L.W."/>
            <person name="Bailey B.A."/>
            <person name="Cohen S.P."/>
        </authorList>
    </citation>
    <scope>NUCLEOTIDE SEQUENCE [LARGE SCALE GENOMIC DNA]</scope>
    <source>
        <strain evidence="1 2">MS-2</strain>
    </source>
</reference>
<keyword evidence="2" id="KW-1185">Reference proteome</keyword>
<evidence type="ECO:0000313" key="1">
    <source>
        <dbReference type="EMBL" id="KAL0063089.1"/>
    </source>
</evidence>
<dbReference type="SUPFAM" id="SSF54427">
    <property type="entry name" value="NTF2-like"/>
    <property type="match status" value="1"/>
</dbReference>
<organism evidence="1 2">
    <name type="scientific">Marasmius tenuissimus</name>
    <dbReference type="NCBI Taxonomy" id="585030"/>
    <lineage>
        <taxon>Eukaryota</taxon>
        <taxon>Fungi</taxon>
        <taxon>Dikarya</taxon>
        <taxon>Basidiomycota</taxon>
        <taxon>Agaricomycotina</taxon>
        <taxon>Agaricomycetes</taxon>
        <taxon>Agaricomycetidae</taxon>
        <taxon>Agaricales</taxon>
        <taxon>Marasmiineae</taxon>
        <taxon>Marasmiaceae</taxon>
        <taxon>Marasmius</taxon>
    </lineage>
</organism>
<dbReference type="Gene3D" id="3.10.450.50">
    <property type="match status" value="1"/>
</dbReference>
<name>A0ABR2ZPZ9_9AGAR</name>
<gene>
    <name evidence="1" type="ORF">AAF712_009997</name>
</gene>
<dbReference type="EMBL" id="JBBXMP010000088">
    <property type="protein sequence ID" value="KAL0063089.1"/>
    <property type="molecule type" value="Genomic_DNA"/>
</dbReference>
<sequence>MAPTLRDQLLAATQSLRDAFMAGTGLDPVLSLFSKSTTQRVYAIEYGEPALAPFLGREFIGMAAIQSYFEIIVTCLSFKDMEFVDFVIDTESRRVACKARATFTWNSTGESWNETFAYILDYDGENKITGYQVWSDSGSTYLARIGKLVEVRKVSAKLL</sequence>
<proteinExistence type="predicted"/>
<accession>A0ABR2ZPZ9</accession>
<dbReference type="InterPro" id="IPR032710">
    <property type="entry name" value="NTF2-like_dom_sf"/>
</dbReference>